<accession>T1AT09</accession>
<reference evidence="2" key="2">
    <citation type="journal article" date="2014" name="ISME J.">
        <title>Microbial stratification in low pH oxic and suboxic macroscopic growths along an acid mine drainage.</title>
        <authorList>
            <person name="Mendez-Garcia C."/>
            <person name="Mesa V."/>
            <person name="Sprenger R.R."/>
            <person name="Richter M."/>
            <person name="Diez M.S."/>
            <person name="Solano J."/>
            <person name="Bargiela R."/>
            <person name="Golyshina O.V."/>
            <person name="Manteca A."/>
            <person name="Ramos J.L."/>
            <person name="Gallego J.R."/>
            <person name="Llorente I."/>
            <person name="Martins Dos Santos V.A."/>
            <person name="Jensen O.N."/>
            <person name="Pelaez A.I."/>
            <person name="Sanchez J."/>
            <person name="Ferrer M."/>
        </authorList>
    </citation>
    <scope>NUCLEOTIDE SEQUENCE</scope>
</reference>
<dbReference type="EMBL" id="AUZZ01002571">
    <property type="protein sequence ID" value="EQD59673.1"/>
    <property type="molecule type" value="Genomic_DNA"/>
</dbReference>
<feature type="non-terminal residue" evidence="2">
    <location>
        <position position="144"/>
    </location>
</feature>
<feature type="domain" description="Dienelactone hydrolase" evidence="1">
    <location>
        <begin position="15"/>
        <end position="142"/>
    </location>
</feature>
<name>T1AT09_9ZZZZ</name>
<comment type="caution">
    <text evidence="2">The sequence shown here is derived from an EMBL/GenBank/DDBJ whole genome shotgun (WGS) entry which is preliminary data.</text>
</comment>
<dbReference type="InterPro" id="IPR051049">
    <property type="entry name" value="Dienelactone_hydrolase-like"/>
</dbReference>
<dbReference type="AlphaFoldDB" id="T1AT09"/>
<dbReference type="InterPro" id="IPR002925">
    <property type="entry name" value="Dienelactn_hydro"/>
</dbReference>
<organism evidence="2">
    <name type="scientific">mine drainage metagenome</name>
    <dbReference type="NCBI Taxonomy" id="410659"/>
    <lineage>
        <taxon>unclassified sequences</taxon>
        <taxon>metagenomes</taxon>
        <taxon>ecological metagenomes</taxon>
    </lineage>
</organism>
<dbReference type="Pfam" id="PF01738">
    <property type="entry name" value="DLH"/>
    <property type="match status" value="1"/>
</dbReference>
<dbReference type="PANTHER" id="PTHR46623">
    <property type="entry name" value="CARBOXYMETHYLENEBUTENOLIDASE-RELATED"/>
    <property type="match status" value="1"/>
</dbReference>
<gene>
    <name evidence="2" type="ORF">B2A_03863</name>
</gene>
<reference evidence="2" key="1">
    <citation type="submission" date="2013-08" db="EMBL/GenBank/DDBJ databases">
        <authorList>
            <person name="Mendez C."/>
            <person name="Richter M."/>
            <person name="Ferrer M."/>
            <person name="Sanchez J."/>
        </authorList>
    </citation>
    <scope>NUCLEOTIDE SEQUENCE</scope>
</reference>
<dbReference type="PANTHER" id="PTHR46623:SF6">
    <property type="entry name" value="ALPHA_BETA-HYDROLASES SUPERFAMILY PROTEIN"/>
    <property type="match status" value="1"/>
</dbReference>
<proteinExistence type="predicted"/>
<dbReference type="InterPro" id="IPR029058">
    <property type="entry name" value="AB_hydrolase_fold"/>
</dbReference>
<dbReference type="Gene3D" id="3.40.50.1820">
    <property type="entry name" value="alpha/beta hydrolase"/>
    <property type="match status" value="1"/>
</dbReference>
<evidence type="ECO:0000313" key="2">
    <source>
        <dbReference type="EMBL" id="EQD59673.1"/>
    </source>
</evidence>
<dbReference type="SUPFAM" id="SSF53474">
    <property type="entry name" value="alpha/beta-Hydrolases"/>
    <property type="match status" value="1"/>
</dbReference>
<protein>
    <submittedName>
        <fullName evidence="2">Carboxymethylenebutenolidase</fullName>
    </submittedName>
</protein>
<sequence>MGEFINIGSTGTQCIGAYLAKPAGKSKGGVVVVQEIFGVNQHIRGVVDGYAADGYVAIAPAVFDHLEAGVDLGYDQPGMQKGIALISELGFERPLEDVASAAEAIKSAGKIGVVGFCWGGSIAYLAAIKLDMPAVSYYGGRNTQ</sequence>
<dbReference type="GO" id="GO:0016787">
    <property type="term" value="F:hydrolase activity"/>
    <property type="evidence" value="ECO:0007669"/>
    <property type="project" value="InterPro"/>
</dbReference>
<evidence type="ECO:0000259" key="1">
    <source>
        <dbReference type="Pfam" id="PF01738"/>
    </source>
</evidence>